<dbReference type="EMBL" id="FQYQ01000041">
    <property type="protein sequence ID" value="SHJ69071.1"/>
    <property type="molecule type" value="Genomic_DNA"/>
</dbReference>
<evidence type="ECO:0000313" key="1">
    <source>
        <dbReference type="EMBL" id="SHJ69071.1"/>
    </source>
</evidence>
<dbReference type="Proteomes" id="UP000184185">
    <property type="component" value="Unassembled WGS sequence"/>
</dbReference>
<sequence length="40" mass="4366">MLLLGNTNSINRSALSKIYESGTANETLYSSFAIDTNEII</sequence>
<protein>
    <submittedName>
        <fullName evidence="1">Uncharacterized protein</fullName>
    </submittedName>
</protein>
<keyword evidence="2" id="KW-1185">Reference proteome</keyword>
<organism evidence="1 2">
    <name type="scientific">Pseudobutyrivibrio xylanivorans DSM 14809</name>
    <dbReference type="NCBI Taxonomy" id="1123012"/>
    <lineage>
        <taxon>Bacteria</taxon>
        <taxon>Bacillati</taxon>
        <taxon>Bacillota</taxon>
        <taxon>Clostridia</taxon>
        <taxon>Lachnospirales</taxon>
        <taxon>Lachnospiraceae</taxon>
        <taxon>Pseudobutyrivibrio</taxon>
    </lineage>
</organism>
<accession>A0A1M6LCV5</accession>
<name>A0A1M6LCV5_PSEXY</name>
<gene>
    <name evidence="1" type="ORF">SAMN02745725_03077</name>
</gene>
<dbReference type="AlphaFoldDB" id="A0A1M6LCV5"/>
<evidence type="ECO:0000313" key="2">
    <source>
        <dbReference type="Proteomes" id="UP000184185"/>
    </source>
</evidence>
<reference evidence="1 2" key="1">
    <citation type="submission" date="2016-11" db="EMBL/GenBank/DDBJ databases">
        <authorList>
            <person name="Jaros S."/>
            <person name="Januszkiewicz K."/>
            <person name="Wedrychowicz H."/>
        </authorList>
    </citation>
    <scope>NUCLEOTIDE SEQUENCE [LARGE SCALE GENOMIC DNA]</scope>
    <source>
        <strain evidence="1 2">DSM 14809</strain>
    </source>
</reference>
<proteinExistence type="predicted"/>